<evidence type="ECO:0000256" key="3">
    <source>
        <dbReference type="ARBA" id="ARBA00022777"/>
    </source>
</evidence>
<feature type="region of interest" description="Disordered" evidence="6">
    <location>
        <begin position="1"/>
        <end position="29"/>
    </location>
</feature>
<proteinExistence type="inferred from homology"/>
<dbReference type="Gene3D" id="2.60.200.30">
    <property type="entry name" value="Probable inorganic polyphosphate/atp-NAD kinase, domain 2"/>
    <property type="match status" value="1"/>
</dbReference>
<comment type="similarity">
    <text evidence="1">Belongs to the NAD kinase family.</text>
</comment>
<keyword evidence="2" id="KW-0808">Transferase</keyword>
<evidence type="ECO:0000313" key="8">
    <source>
        <dbReference type="Proteomes" id="UP000319663"/>
    </source>
</evidence>
<feature type="compositionally biased region" description="Basic and acidic residues" evidence="6">
    <location>
        <begin position="8"/>
        <end position="29"/>
    </location>
</feature>
<dbReference type="InterPro" id="IPR002504">
    <property type="entry name" value="NADK"/>
</dbReference>
<comment type="caution">
    <text evidence="7">The sequence shown here is derived from an EMBL/GenBank/DDBJ whole genome shotgun (WGS) entry which is preliminary data.</text>
</comment>
<gene>
    <name evidence="7" type="ORF">MPDQ_001352</name>
</gene>
<dbReference type="PANTHER" id="PTHR20275:SF11">
    <property type="entry name" value="KINASE, PUTATIVE (AFU_ORTHOLOGUE AFUA_5G12870)-RELATED"/>
    <property type="match status" value="1"/>
</dbReference>
<keyword evidence="5" id="KW-0520">NAD</keyword>
<name>A0A507QRI4_MONPU</name>
<dbReference type="InterPro" id="IPR016064">
    <property type="entry name" value="NAD/diacylglycerol_kinase_sf"/>
</dbReference>
<dbReference type="GO" id="GO:0019674">
    <property type="term" value="P:NAD+ metabolic process"/>
    <property type="evidence" value="ECO:0007669"/>
    <property type="project" value="InterPro"/>
</dbReference>
<dbReference type="Pfam" id="PF20143">
    <property type="entry name" value="NAD_kinase_C"/>
    <property type="match status" value="1"/>
</dbReference>
<dbReference type="Proteomes" id="UP000319663">
    <property type="component" value="Unassembled WGS sequence"/>
</dbReference>
<evidence type="ECO:0008006" key="9">
    <source>
        <dbReference type="Google" id="ProtNLM"/>
    </source>
</evidence>
<dbReference type="Pfam" id="PF01513">
    <property type="entry name" value="NAD_kinase"/>
    <property type="match status" value="1"/>
</dbReference>
<dbReference type="InterPro" id="IPR017438">
    <property type="entry name" value="ATP-NAD_kinase_N"/>
</dbReference>
<reference evidence="7 8" key="1">
    <citation type="submission" date="2019-06" db="EMBL/GenBank/DDBJ databases">
        <title>Wine fermentation using esterase from Monascus purpureus.</title>
        <authorList>
            <person name="Geng C."/>
            <person name="Zhang Y."/>
        </authorList>
    </citation>
    <scope>NUCLEOTIDE SEQUENCE [LARGE SCALE GENOMIC DNA]</scope>
    <source>
        <strain evidence="7">HQ1</strain>
    </source>
</reference>
<keyword evidence="3" id="KW-0418">Kinase</keyword>
<evidence type="ECO:0000256" key="1">
    <source>
        <dbReference type="ARBA" id="ARBA00010995"/>
    </source>
</evidence>
<dbReference type="GO" id="GO:0006741">
    <property type="term" value="P:NADP+ biosynthetic process"/>
    <property type="evidence" value="ECO:0007669"/>
    <property type="project" value="InterPro"/>
</dbReference>
<keyword evidence="4" id="KW-0521">NADP</keyword>
<dbReference type="InterPro" id="IPR017437">
    <property type="entry name" value="ATP-NAD_kinase_PpnK-typ_C"/>
</dbReference>
<evidence type="ECO:0000256" key="2">
    <source>
        <dbReference type="ARBA" id="ARBA00022679"/>
    </source>
</evidence>
<dbReference type="GO" id="GO:0003951">
    <property type="term" value="F:NAD+ kinase activity"/>
    <property type="evidence" value="ECO:0007669"/>
    <property type="project" value="InterPro"/>
</dbReference>
<accession>A0A507QRI4</accession>
<sequence length="438" mass="48823">MATGDNGPGRDETSGDQGELHAGENQYENEKEVVFYPECSEAEQCSRTSINKEDPKALTKASSGATACFVHSLIADAWMCQPDGLTDKGNRTICAVGRGKGRLDQPDNYPPLSRELCKKELTEMGWNVHVLSKKLSSMRLKLAARHIFIVIKVRDKSLVKLARELTRWLISADRDVPYIVYVEDLFRNEPDFAIEQLQQEEPSAIGRLKFWNANEVRDRPHVFDFVLTLGGDGTVLHANWLFQYIVPPVLSFSLGSLGFLTRFGFERYAEIISLLEKEGVAVSLWSRFECTIMRTKAYAGGSGSPVQERYLVEELSRDHLNRETHDPEKVYEILNDVVVDRGPNPTMSQIDLFGDDDYLTTVLADGVCVATPTGSTAYSLAAGGSLCHPENPIMLVTAICPHTLSFRPIVLPDTILLRMGVPYSARSGAWVSFDGRER</sequence>
<dbReference type="SUPFAM" id="SSF111331">
    <property type="entry name" value="NAD kinase/diacylglycerol kinase-like"/>
    <property type="match status" value="1"/>
</dbReference>
<dbReference type="EMBL" id="VIFY01000135">
    <property type="protein sequence ID" value="TQB69815.1"/>
    <property type="molecule type" value="Genomic_DNA"/>
</dbReference>
<evidence type="ECO:0000313" key="7">
    <source>
        <dbReference type="EMBL" id="TQB69815.1"/>
    </source>
</evidence>
<dbReference type="STRING" id="5098.A0A507QRI4"/>
<dbReference type="AlphaFoldDB" id="A0A507QRI4"/>
<evidence type="ECO:0000256" key="4">
    <source>
        <dbReference type="ARBA" id="ARBA00022857"/>
    </source>
</evidence>
<dbReference type="Gene3D" id="3.40.50.10330">
    <property type="entry name" value="Probable inorganic polyphosphate/atp-NAD kinase, domain 1"/>
    <property type="match status" value="1"/>
</dbReference>
<evidence type="ECO:0000256" key="6">
    <source>
        <dbReference type="SAM" id="MobiDB-lite"/>
    </source>
</evidence>
<keyword evidence="8" id="KW-1185">Reference proteome</keyword>
<evidence type="ECO:0000256" key="5">
    <source>
        <dbReference type="ARBA" id="ARBA00023027"/>
    </source>
</evidence>
<dbReference type="PANTHER" id="PTHR20275">
    <property type="entry name" value="NAD KINASE"/>
    <property type="match status" value="1"/>
</dbReference>
<protein>
    <recommendedName>
        <fullName evidence="9">NAD(+) kinase</fullName>
    </recommendedName>
</protein>
<organism evidence="7 8">
    <name type="scientific">Monascus purpureus</name>
    <name type="common">Red mold</name>
    <name type="synonym">Monascus anka</name>
    <dbReference type="NCBI Taxonomy" id="5098"/>
    <lineage>
        <taxon>Eukaryota</taxon>
        <taxon>Fungi</taxon>
        <taxon>Dikarya</taxon>
        <taxon>Ascomycota</taxon>
        <taxon>Pezizomycotina</taxon>
        <taxon>Eurotiomycetes</taxon>
        <taxon>Eurotiomycetidae</taxon>
        <taxon>Eurotiales</taxon>
        <taxon>Aspergillaceae</taxon>
        <taxon>Monascus</taxon>
    </lineage>
</organism>